<accession>A0A7X9YFC0</accession>
<feature type="transmembrane region" description="Helical" evidence="1">
    <location>
        <begin position="87"/>
        <end position="106"/>
    </location>
</feature>
<gene>
    <name evidence="2" type="ORF">HHL01_04760</name>
</gene>
<sequence length="354" mass="42047">MDYTFYTASAEKISPRLYQNRILPYFKSEQFGEGKSFWFDCFGINVVRRYFVDERARAESFEKSSLADKSKYLVVGRRLNARKRLDIFFYTLPFIISFLMLFIVVFGSDEFFGMPTWLGLIIFMFWNAIVCNFSSFYYYRLSSKNEDLVYLDRLNNTINFTEQTNNEPPFKDEFANAAFPVGEFSLNVRFLTKTQGVGKIASLVLIHENIVQYNDVPWVHIHALSEYHSTVDDVIKQWARYQRYLDLSLPLPDSPNLELYRKNDQSTREFDIKNKRPERFWCDFSYEQQRDIERELINNPFYDEQYELSKKMLDIYDLVCPWLQFSAKQRSKKMNVTASIGDILVSIRQLLIGI</sequence>
<evidence type="ECO:0000313" key="2">
    <source>
        <dbReference type="EMBL" id="NMF47487.1"/>
    </source>
</evidence>
<comment type="caution">
    <text evidence="2">The sequence shown here is derived from an EMBL/GenBank/DDBJ whole genome shotgun (WGS) entry which is preliminary data.</text>
</comment>
<dbReference type="AlphaFoldDB" id="A0A7X9YFC0"/>
<proteinExistence type="predicted"/>
<evidence type="ECO:0000313" key="3">
    <source>
        <dbReference type="Proteomes" id="UP000519126"/>
    </source>
</evidence>
<dbReference type="Proteomes" id="UP000519126">
    <property type="component" value="Unassembled WGS sequence"/>
</dbReference>
<evidence type="ECO:0000256" key="1">
    <source>
        <dbReference type="SAM" id="Phobius"/>
    </source>
</evidence>
<dbReference type="EMBL" id="JABBCX010000002">
    <property type="protein sequence ID" value="NMF47487.1"/>
    <property type="molecule type" value="Genomic_DNA"/>
</dbReference>
<keyword evidence="1" id="KW-1133">Transmembrane helix</keyword>
<feature type="transmembrane region" description="Helical" evidence="1">
    <location>
        <begin position="118"/>
        <end position="139"/>
    </location>
</feature>
<keyword evidence="1" id="KW-0812">Transmembrane</keyword>
<reference evidence="2 3" key="1">
    <citation type="submission" date="2020-04" db="EMBL/GenBank/DDBJ databases">
        <title>Genome Sequencing and Assembley of Pseudoalteromonas artica.</title>
        <authorList>
            <person name="Akerly B."/>
            <person name="Cook G."/>
        </authorList>
    </citation>
    <scope>NUCLEOTIDE SEQUENCE [LARGE SCALE GENOMIC DNA]</scope>
    <source>
        <strain evidence="2 3">NEC-BIFX-0059</strain>
    </source>
</reference>
<organism evidence="2 3">
    <name type="scientific">Pseudoalteromonas arctica</name>
    <dbReference type="NCBI Taxonomy" id="394751"/>
    <lineage>
        <taxon>Bacteria</taxon>
        <taxon>Pseudomonadati</taxon>
        <taxon>Pseudomonadota</taxon>
        <taxon>Gammaproteobacteria</taxon>
        <taxon>Alteromonadales</taxon>
        <taxon>Pseudoalteromonadaceae</taxon>
        <taxon>Pseudoalteromonas</taxon>
    </lineage>
</organism>
<name>A0A7X9YFC0_9GAMM</name>
<dbReference type="RefSeq" id="WP_170071226.1">
    <property type="nucleotide sequence ID" value="NZ_JABBCX010000002.1"/>
</dbReference>
<protein>
    <submittedName>
        <fullName evidence="2">Uncharacterized protein</fullName>
    </submittedName>
</protein>
<keyword evidence="1" id="KW-0472">Membrane</keyword>